<accession>A0A1B8R509</accession>
<organism evidence="2">
    <name type="scientific">Rhizobium leguminosarum bv. trifolii</name>
    <dbReference type="NCBI Taxonomy" id="386"/>
    <lineage>
        <taxon>Bacteria</taxon>
        <taxon>Pseudomonadati</taxon>
        <taxon>Pseudomonadota</taxon>
        <taxon>Alphaproteobacteria</taxon>
        <taxon>Hyphomicrobiales</taxon>
        <taxon>Rhizobiaceae</taxon>
        <taxon>Rhizobium/Agrobacterium group</taxon>
        <taxon>Rhizobium</taxon>
    </lineage>
</organism>
<reference evidence="2" key="1">
    <citation type="journal article" date="2015" name="BMC Genomics">
        <title>Transcriptome profiling of a Rhizobium leguminosarum bv. trifolii rosR mutant reveals the role of the transcriptional regulator RosR in motility, synthesis of cell-surface components, and other cellular processes.</title>
        <authorList>
            <person name="Rachwal K."/>
            <person name="Matczynska E."/>
            <person name="Janczarek M."/>
        </authorList>
    </citation>
    <scope>NUCLEOTIDE SEQUENCE</scope>
    <source>
        <strain evidence="2">Rt24.2</strain>
    </source>
</reference>
<dbReference type="AlphaFoldDB" id="A0A1B8R509"/>
<evidence type="ECO:0000313" key="2">
    <source>
        <dbReference type="EMBL" id="AOO93541.1"/>
    </source>
</evidence>
<dbReference type="GeneID" id="61422684"/>
<dbReference type="RefSeq" id="WP_028734478.1">
    <property type="nucleotide sequence ID" value="NZ_MAMO01000166.1"/>
</dbReference>
<reference evidence="2" key="2">
    <citation type="journal article" date="2016" name="Front. Microbiol.">
        <title>The Regulatory Protein RosR Affects Rhizobium leguminosarum bv. trifolii Protein Profiles, Cell Surface Properties, and Symbiosis with Clover.</title>
        <authorList>
            <person name="Rachwal K."/>
            <person name="Boguszewska A."/>
            <person name="Kopcinska J."/>
            <person name="Karas M."/>
            <person name="Tchorzewski M."/>
            <person name="Janczarek M."/>
        </authorList>
    </citation>
    <scope>NUCLEOTIDE SEQUENCE</scope>
    <source>
        <strain evidence="2">Rt24.2</strain>
    </source>
</reference>
<sequence>MTISILTTAGEIQRRSGRYTGCPNCGKALSIAEVIERHCETCDRPTRPEEISETMIPPGARPITHPDSPAPP</sequence>
<name>A0A1B8R509_RHILT</name>
<dbReference type="EMBL" id="KX491177">
    <property type="protein sequence ID" value="AOO93541.1"/>
    <property type="molecule type" value="Genomic_DNA"/>
</dbReference>
<feature type="region of interest" description="Disordered" evidence="1">
    <location>
        <begin position="45"/>
        <end position="72"/>
    </location>
</feature>
<evidence type="ECO:0000256" key="1">
    <source>
        <dbReference type="SAM" id="MobiDB-lite"/>
    </source>
</evidence>
<proteinExistence type="predicted"/>
<protein>
    <submittedName>
        <fullName evidence="2">Uncharacterized protein</fullName>
    </submittedName>
</protein>